<feature type="transmembrane region" description="Helical" evidence="8">
    <location>
        <begin position="250"/>
        <end position="273"/>
    </location>
</feature>
<feature type="transmembrane region" description="Helical" evidence="8">
    <location>
        <begin position="107"/>
        <end position="127"/>
    </location>
</feature>
<dbReference type="SUPFAM" id="SSF81345">
    <property type="entry name" value="ABC transporter involved in vitamin B12 uptake, BtuC"/>
    <property type="match status" value="1"/>
</dbReference>
<organism evidence="9 10">
    <name type="scientific">Streptococcus gordonii</name>
    <dbReference type="NCBI Taxonomy" id="1302"/>
    <lineage>
        <taxon>Bacteria</taxon>
        <taxon>Bacillati</taxon>
        <taxon>Bacillota</taxon>
        <taxon>Bacilli</taxon>
        <taxon>Lactobacillales</taxon>
        <taxon>Streptococcaceae</taxon>
        <taxon>Streptococcus</taxon>
    </lineage>
</organism>
<evidence type="ECO:0000256" key="3">
    <source>
        <dbReference type="ARBA" id="ARBA00022448"/>
    </source>
</evidence>
<evidence type="ECO:0000256" key="4">
    <source>
        <dbReference type="ARBA" id="ARBA00022475"/>
    </source>
</evidence>
<dbReference type="GO" id="GO:0005886">
    <property type="term" value="C:plasma membrane"/>
    <property type="evidence" value="ECO:0007669"/>
    <property type="project" value="UniProtKB-SubCell"/>
</dbReference>
<dbReference type="InterPro" id="IPR037294">
    <property type="entry name" value="ABC_BtuC-like"/>
</dbReference>
<keyword evidence="3" id="KW-0813">Transport</keyword>
<proteinExistence type="inferred from homology"/>
<reference evidence="9 10" key="1">
    <citation type="submission" date="2015-02" db="EMBL/GenBank/DDBJ databases">
        <title>Evolution of amylase-binding proteins of oral streptococcal species.</title>
        <authorList>
            <person name="Haase E.M."/>
        </authorList>
    </citation>
    <scope>NUCLEOTIDE SEQUENCE [LARGE SCALE GENOMIC DNA]</scope>
    <source>
        <strain evidence="9 10">G9B</strain>
    </source>
</reference>
<evidence type="ECO:0000256" key="7">
    <source>
        <dbReference type="ARBA" id="ARBA00023136"/>
    </source>
</evidence>
<dbReference type="GO" id="GO:0033214">
    <property type="term" value="P:siderophore-iron import into cell"/>
    <property type="evidence" value="ECO:0007669"/>
    <property type="project" value="TreeGrafter"/>
</dbReference>
<keyword evidence="5 8" id="KW-0812">Transmembrane</keyword>
<comment type="subcellular location">
    <subcellularLocation>
        <location evidence="1">Cell membrane</location>
        <topology evidence="1">Multi-pass membrane protein</topology>
    </subcellularLocation>
</comment>
<dbReference type="RefSeq" id="WP_045502107.1">
    <property type="nucleotide sequence ID" value="NZ_JYGL01000001.1"/>
</dbReference>
<evidence type="ECO:0000313" key="9">
    <source>
        <dbReference type="EMBL" id="KJQ58311.1"/>
    </source>
</evidence>
<evidence type="ECO:0000313" key="10">
    <source>
        <dbReference type="Proteomes" id="UP000033658"/>
    </source>
</evidence>
<comment type="caution">
    <text evidence="9">The sequence shown here is derived from an EMBL/GenBank/DDBJ whole genome shotgun (WGS) entry which is preliminary data.</text>
</comment>
<evidence type="ECO:0000256" key="5">
    <source>
        <dbReference type="ARBA" id="ARBA00022692"/>
    </source>
</evidence>
<dbReference type="FunFam" id="1.10.3470.10:FF:000001">
    <property type="entry name" value="Vitamin B12 ABC transporter permease BtuC"/>
    <property type="match status" value="1"/>
</dbReference>
<protein>
    <submittedName>
        <fullName evidence="9">Iron-compound ABC transporter permease</fullName>
    </submittedName>
</protein>
<keyword evidence="6 8" id="KW-1133">Transmembrane helix</keyword>
<feature type="transmembrane region" description="Helical" evidence="8">
    <location>
        <begin position="133"/>
        <end position="152"/>
    </location>
</feature>
<keyword evidence="4" id="KW-1003">Cell membrane</keyword>
<dbReference type="CDD" id="cd06550">
    <property type="entry name" value="TM_ABC_iron-siderophores_like"/>
    <property type="match status" value="1"/>
</dbReference>
<keyword evidence="7 8" id="KW-0472">Membrane</keyword>
<sequence>MSFKKARRRGYLSYLVLLLFLIIFLLFSLFLSVSLGAVKINLLDTYRIVFSKLGWVSDTGYLSKSSIAIVWNMRIPRVLLAIIAGAGLSICGCVMQSTVNNPIAEPYILGISSGATFGATLSIILGLKVFTGVAAFAGALLATAAVLLIATIQGKSTTSSLILSGTVVNALFIAFANFIISLGANADSALTIKFWTMGSLAGASWSNLTFPAFIVCLSLLFFWSQYRIFNAMTMGEEIALTLGVPLRFYWYLYITIVAIITAMLVASCGIIGFVGLITPHLARALIGSNYKEILPIASLLGALFVLWADVFSRILIKNSELPIGIFTALVGAPFFIYMVAKSRKEMLS</sequence>
<accession>A0AAW3H5D9</accession>
<dbReference type="EMBL" id="JYGL01000001">
    <property type="protein sequence ID" value="KJQ58311.1"/>
    <property type="molecule type" value="Genomic_DNA"/>
</dbReference>
<feature type="transmembrane region" description="Helical" evidence="8">
    <location>
        <begin position="293"/>
        <end position="311"/>
    </location>
</feature>
<name>A0AAW3H5D9_STRGN</name>
<feature type="transmembrane region" description="Helical" evidence="8">
    <location>
        <begin position="75"/>
        <end position="95"/>
    </location>
</feature>
<dbReference type="Gene3D" id="1.10.3470.10">
    <property type="entry name" value="ABC transporter involved in vitamin B12 uptake, BtuC"/>
    <property type="match status" value="1"/>
</dbReference>
<evidence type="ECO:0000256" key="2">
    <source>
        <dbReference type="ARBA" id="ARBA00007935"/>
    </source>
</evidence>
<comment type="similarity">
    <text evidence="2">Belongs to the binding-protein-dependent transport system permease family. FecCD subfamily.</text>
</comment>
<dbReference type="Pfam" id="PF01032">
    <property type="entry name" value="FecCD"/>
    <property type="match status" value="1"/>
</dbReference>
<dbReference type="GO" id="GO:0022857">
    <property type="term" value="F:transmembrane transporter activity"/>
    <property type="evidence" value="ECO:0007669"/>
    <property type="project" value="InterPro"/>
</dbReference>
<dbReference type="Proteomes" id="UP000033658">
    <property type="component" value="Unassembled WGS sequence"/>
</dbReference>
<feature type="transmembrane region" description="Helical" evidence="8">
    <location>
        <begin position="323"/>
        <end position="340"/>
    </location>
</feature>
<dbReference type="PANTHER" id="PTHR30472">
    <property type="entry name" value="FERRIC ENTEROBACTIN TRANSPORT SYSTEM PERMEASE PROTEIN"/>
    <property type="match status" value="1"/>
</dbReference>
<gene>
    <name evidence="9" type="ORF">TZ86_00151</name>
</gene>
<dbReference type="InterPro" id="IPR000522">
    <property type="entry name" value="ABC_transptr_permease_BtuC"/>
</dbReference>
<dbReference type="PANTHER" id="PTHR30472:SF25">
    <property type="entry name" value="ABC TRANSPORTER PERMEASE PROTEIN MJ0876-RELATED"/>
    <property type="match status" value="1"/>
</dbReference>
<feature type="transmembrane region" description="Helical" evidence="8">
    <location>
        <begin position="161"/>
        <end position="184"/>
    </location>
</feature>
<evidence type="ECO:0000256" key="6">
    <source>
        <dbReference type="ARBA" id="ARBA00022989"/>
    </source>
</evidence>
<feature type="transmembrane region" description="Helical" evidence="8">
    <location>
        <begin position="204"/>
        <end position="224"/>
    </location>
</feature>
<dbReference type="AlphaFoldDB" id="A0AAW3H5D9"/>
<evidence type="ECO:0000256" key="8">
    <source>
        <dbReference type="SAM" id="Phobius"/>
    </source>
</evidence>
<evidence type="ECO:0000256" key="1">
    <source>
        <dbReference type="ARBA" id="ARBA00004651"/>
    </source>
</evidence>